<dbReference type="HOGENOM" id="CLU_745676_0_0_0"/>
<dbReference type="PANTHER" id="PTHR12697">
    <property type="entry name" value="PBS LYASE HEAT-LIKE PROTEIN"/>
    <property type="match status" value="1"/>
</dbReference>
<evidence type="ECO:0000313" key="5">
    <source>
        <dbReference type="Proteomes" id="UP000004358"/>
    </source>
</evidence>
<dbReference type="InterPro" id="IPR011989">
    <property type="entry name" value="ARM-like"/>
</dbReference>
<sequence length="374" mass="41134">MSDFANSNEDVDAKKLGPPETPQSFSPDDALPEVKPPTSKFLMQLFIAPLLIVLGAVSFVLIPQFLAGWHGDPRTYVEELQRPSDTAWQSAWNLAEALHDRRNEELKNDPAFAAQLSHLLDEQLTDSGKLGEKDIWLRSFLCRAIGTLKTPEGLPTLLQAANQDATPEDQQVRLAAVEALAEAIDNLGAAGLRDDPQIWETLQAASTARSDSALPFPQRYEDQLRSRACFALGVLGGDRANDRLAELTSDSFSDVRYNAATGLARQGDLRATPMLLEMLDPNVLPEKELVAPADILDTISPDDLQIRQRVQQASTMNNAIRAIVILAHENPQLDRAPVIKQLEALLKSEIPLQLRDVASEAKLVLEEPTDSLMQ</sequence>
<feature type="region of interest" description="Disordered" evidence="2">
    <location>
        <begin position="1"/>
        <end position="32"/>
    </location>
</feature>
<accession>A3ZLJ6</accession>
<evidence type="ECO:0000256" key="2">
    <source>
        <dbReference type="SAM" id="MobiDB-lite"/>
    </source>
</evidence>
<dbReference type="GO" id="GO:0016491">
    <property type="term" value="F:oxidoreductase activity"/>
    <property type="evidence" value="ECO:0007669"/>
    <property type="project" value="TreeGrafter"/>
</dbReference>
<keyword evidence="3" id="KW-0472">Membrane</keyword>
<dbReference type="RefSeq" id="WP_002655499.1">
    <property type="nucleotide sequence ID" value="NZ_CH672377.1"/>
</dbReference>
<gene>
    <name evidence="4" type="ORF">DSM3645_09527</name>
</gene>
<keyword evidence="3" id="KW-1133">Transmembrane helix</keyword>
<keyword evidence="3" id="KW-0812">Transmembrane</keyword>
<evidence type="ECO:0000256" key="3">
    <source>
        <dbReference type="SAM" id="Phobius"/>
    </source>
</evidence>
<dbReference type="STRING" id="314230.DSM3645_09527"/>
<dbReference type="EMBL" id="AANZ01000001">
    <property type="protein sequence ID" value="EAQ82629.1"/>
    <property type="molecule type" value="Genomic_DNA"/>
</dbReference>
<proteinExistence type="predicted"/>
<dbReference type="eggNOG" id="COG1413">
    <property type="taxonomic scope" value="Bacteria"/>
</dbReference>
<dbReference type="AlphaFoldDB" id="A3ZLJ6"/>
<comment type="caution">
    <text evidence="4">The sequence shown here is derived from an EMBL/GenBank/DDBJ whole genome shotgun (WGS) entry which is preliminary data.</text>
</comment>
<dbReference type="Pfam" id="PF13646">
    <property type="entry name" value="HEAT_2"/>
    <property type="match status" value="1"/>
</dbReference>
<feature type="transmembrane region" description="Helical" evidence="3">
    <location>
        <begin position="41"/>
        <end position="62"/>
    </location>
</feature>
<dbReference type="SMART" id="SM00567">
    <property type="entry name" value="EZ_HEAT"/>
    <property type="match status" value="3"/>
</dbReference>
<organism evidence="4 5">
    <name type="scientific">Blastopirellula marina DSM 3645</name>
    <dbReference type="NCBI Taxonomy" id="314230"/>
    <lineage>
        <taxon>Bacteria</taxon>
        <taxon>Pseudomonadati</taxon>
        <taxon>Planctomycetota</taxon>
        <taxon>Planctomycetia</taxon>
        <taxon>Pirellulales</taxon>
        <taxon>Pirellulaceae</taxon>
        <taxon>Blastopirellula</taxon>
    </lineage>
</organism>
<evidence type="ECO:0008006" key="6">
    <source>
        <dbReference type="Google" id="ProtNLM"/>
    </source>
</evidence>
<reference evidence="4 5" key="1">
    <citation type="submission" date="2006-02" db="EMBL/GenBank/DDBJ databases">
        <authorList>
            <person name="Amann R."/>
            <person name="Ferriera S."/>
            <person name="Johnson J."/>
            <person name="Kravitz S."/>
            <person name="Halpern A."/>
            <person name="Remington K."/>
            <person name="Beeson K."/>
            <person name="Tran B."/>
            <person name="Rogers Y.-H."/>
            <person name="Friedman R."/>
            <person name="Venter J.C."/>
        </authorList>
    </citation>
    <scope>NUCLEOTIDE SEQUENCE [LARGE SCALE GENOMIC DNA]</scope>
    <source>
        <strain evidence="4 5">DSM 3645</strain>
    </source>
</reference>
<dbReference type="InterPro" id="IPR021133">
    <property type="entry name" value="HEAT_type_2"/>
</dbReference>
<evidence type="ECO:0000256" key="1">
    <source>
        <dbReference type="ARBA" id="ARBA00045876"/>
    </source>
</evidence>
<dbReference type="PANTHER" id="PTHR12697:SF5">
    <property type="entry name" value="DEOXYHYPUSINE HYDROXYLASE"/>
    <property type="match status" value="1"/>
</dbReference>
<dbReference type="Proteomes" id="UP000004358">
    <property type="component" value="Unassembled WGS sequence"/>
</dbReference>
<comment type="function">
    <text evidence="1">Catalyzes the hydroxylation of the N(6)-(4-aminobutyl)-L-lysine intermediate produced by deoxyhypusine synthase/DHPS on a critical lysine of the eukaryotic translation initiation factor 5A/eIF-5A. This is the second step of the post-translational modification of that lysine into an unusual amino acid residue named hypusine. Hypusination is unique to mature eIF-5A factor and is essential for its function.</text>
</comment>
<dbReference type="InterPro" id="IPR004155">
    <property type="entry name" value="PBS_lyase_HEAT"/>
</dbReference>
<evidence type="ECO:0000313" key="4">
    <source>
        <dbReference type="EMBL" id="EAQ82629.1"/>
    </source>
</evidence>
<protein>
    <recommendedName>
        <fullName evidence="6">HEAT repeat domain-containing protein</fullName>
    </recommendedName>
</protein>
<dbReference type="InterPro" id="IPR016024">
    <property type="entry name" value="ARM-type_fold"/>
</dbReference>
<dbReference type="SUPFAM" id="SSF48371">
    <property type="entry name" value="ARM repeat"/>
    <property type="match status" value="1"/>
</dbReference>
<dbReference type="Gene3D" id="1.25.10.10">
    <property type="entry name" value="Leucine-rich Repeat Variant"/>
    <property type="match status" value="2"/>
</dbReference>
<dbReference type="PROSITE" id="PS50077">
    <property type="entry name" value="HEAT_REPEAT"/>
    <property type="match status" value="1"/>
</dbReference>
<name>A3ZLJ6_9BACT</name>